<evidence type="ECO:0000313" key="2">
    <source>
        <dbReference type="Proteomes" id="UP000473014"/>
    </source>
</evidence>
<name>A0A6G2BH10_9ACTN</name>
<comment type="caution">
    <text evidence="1">The sequence shown here is derived from an EMBL/GenBank/DDBJ whole genome shotgun (WGS) entry which is preliminary data.</text>
</comment>
<evidence type="ECO:0000313" key="1">
    <source>
        <dbReference type="EMBL" id="MTE21494.1"/>
    </source>
</evidence>
<dbReference type="RefSeq" id="WP_155072234.1">
    <property type="nucleotide sequence ID" value="NZ_WIXO01000001.1"/>
</dbReference>
<organism evidence="1 2">
    <name type="scientific">Streptomyces taklimakanensis</name>
    <dbReference type="NCBI Taxonomy" id="2569853"/>
    <lineage>
        <taxon>Bacteria</taxon>
        <taxon>Bacillati</taxon>
        <taxon>Actinomycetota</taxon>
        <taxon>Actinomycetes</taxon>
        <taxon>Kitasatosporales</taxon>
        <taxon>Streptomycetaceae</taxon>
        <taxon>Streptomyces</taxon>
    </lineage>
</organism>
<proteinExistence type="predicted"/>
<dbReference type="InterPro" id="IPR045732">
    <property type="entry name" value="DUF6086"/>
</dbReference>
<sequence length="124" mass="13975">MERLSCFFRIGDNDVWNPANFVAKVFHAEALALAQVFGVPSGLGPIVDDECHIDGQTFTRFVMTLLHEHRKTNHSALKYLIEGVIGVGLVFLERAGESDGEVPQDIGDFWEERRRSLSRRMTQG</sequence>
<reference evidence="1 2" key="1">
    <citation type="submission" date="2019-11" db="EMBL/GenBank/DDBJ databases">
        <authorList>
            <person name="Yuan L."/>
        </authorList>
    </citation>
    <scope>NUCLEOTIDE SEQUENCE [LARGE SCALE GENOMIC DNA]</scope>
    <source>
        <strain evidence="1 2">TRM43335</strain>
    </source>
</reference>
<dbReference type="AlphaFoldDB" id="A0A6G2BH10"/>
<protein>
    <submittedName>
        <fullName evidence="1">Uncharacterized protein</fullName>
    </submittedName>
</protein>
<dbReference type="EMBL" id="WIXO01000001">
    <property type="protein sequence ID" value="MTE21494.1"/>
    <property type="molecule type" value="Genomic_DNA"/>
</dbReference>
<keyword evidence="2" id="KW-1185">Reference proteome</keyword>
<dbReference type="Proteomes" id="UP000473014">
    <property type="component" value="Unassembled WGS sequence"/>
</dbReference>
<dbReference type="Pfam" id="PF19564">
    <property type="entry name" value="DUF6086"/>
    <property type="match status" value="1"/>
</dbReference>
<dbReference type="OrthoDB" id="3475539at2"/>
<accession>A0A6G2BH10</accession>
<gene>
    <name evidence="1" type="ORF">F0L17_20735</name>
</gene>